<dbReference type="EMBL" id="QFQD01000014">
    <property type="protein sequence ID" value="PZQ83992.1"/>
    <property type="molecule type" value="Genomic_DNA"/>
</dbReference>
<dbReference type="GO" id="GO:0006313">
    <property type="term" value="P:DNA transposition"/>
    <property type="evidence" value="ECO:0007669"/>
    <property type="project" value="InterPro"/>
</dbReference>
<reference evidence="1 2" key="1">
    <citation type="submission" date="2017-08" db="EMBL/GenBank/DDBJ databases">
        <title>Infants hospitalized years apart are colonized by the same room-sourced microbial strains.</title>
        <authorList>
            <person name="Brooks B."/>
            <person name="Olm M.R."/>
            <person name="Firek B.A."/>
            <person name="Baker R."/>
            <person name="Thomas B.C."/>
            <person name="Morowitz M.J."/>
            <person name="Banfield J.F."/>
        </authorList>
    </citation>
    <scope>NUCLEOTIDE SEQUENCE [LARGE SCALE GENOMIC DNA]</scope>
    <source>
        <strain evidence="1">S2_005_001_R2_27</strain>
    </source>
</reference>
<accession>A0A2W5R4T0</accession>
<organism evidence="1 2">
    <name type="scientific">Ancylobacter novellus</name>
    <name type="common">Thiobacillus novellus</name>
    <dbReference type="NCBI Taxonomy" id="921"/>
    <lineage>
        <taxon>Bacteria</taxon>
        <taxon>Pseudomonadati</taxon>
        <taxon>Pseudomonadota</taxon>
        <taxon>Alphaproteobacteria</taxon>
        <taxon>Hyphomicrobiales</taxon>
        <taxon>Xanthobacteraceae</taxon>
        <taxon>Ancylobacter</taxon>
    </lineage>
</organism>
<evidence type="ECO:0000313" key="2">
    <source>
        <dbReference type="Proteomes" id="UP000248887"/>
    </source>
</evidence>
<comment type="caution">
    <text evidence="1">The sequence shown here is derived from an EMBL/GenBank/DDBJ whole genome shotgun (WGS) entry which is preliminary data.</text>
</comment>
<evidence type="ECO:0008006" key="3">
    <source>
        <dbReference type="Google" id="ProtNLM"/>
    </source>
</evidence>
<dbReference type="InterPro" id="IPR009057">
    <property type="entry name" value="Homeodomain-like_sf"/>
</dbReference>
<proteinExistence type="predicted"/>
<dbReference type="PANTHER" id="PTHR33609:SF1">
    <property type="entry name" value="TRANSPOSASE"/>
    <property type="match status" value="1"/>
</dbReference>
<evidence type="ECO:0000313" key="1">
    <source>
        <dbReference type="EMBL" id="PZQ83992.1"/>
    </source>
</evidence>
<dbReference type="InterPro" id="IPR052546">
    <property type="entry name" value="Transposase_8_domain"/>
</dbReference>
<dbReference type="GO" id="GO:0004803">
    <property type="term" value="F:transposase activity"/>
    <property type="evidence" value="ECO:0007669"/>
    <property type="project" value="InterPro"/>
</dbReference>
<protein>
    <recommendedName>
        <fullName evidence="3">Transposase</fullName>
    </recommendedName>
</protein>
<gene>
    <name evidence="1" type="ORF">DI549_05925</name>
</gene>
<dbReference type="SUPFAM" id="SSF46689">
    <property type="entry name" value="Homeodomain-like"/>
    <property type="match status" value="1"/>
</dbReference>
<name>A0A2W5R4T0_ANCNO</name>
<dbReference type="InterPro" id="IPR002514">
    <property type="entry name" value="Transposase_8"/>
</dbReference>
<dbReference type="PANTHER" id="PTHR33609">
    <property type="entry name" value="LOW CALCIUM RESPONSE LOCUS PROTEIN S"/>
    <property type="match status" value="1"/>
</dbReference>
<dbReference type="AlphaFoldDB" id="A0A2W5R4T0"/>
<dbReference type="GO" id="GO:0003677">
    <property type="term" value="F:DNA binding"/>
    <property type="evidence" value="ECO:0007669"/>
    <property type="project" value="InterPro"/>
</dbReference>
<sequence>MASIPQREPEGAERQLAPDSVIYPGEGWLIVLLKLSACPSDVRLTVAVHLQRDGALGKYPDRHLIRQRYRRTDPMRHSQFTDSEILHLIEEADAGVPVDEICRTAGVSLRTFYRWRRRFGGLSVPAVERMKELQAENMRLRLLVSNLSERLHVALPGEGMPPSSRAGDAANLAPGRASALAAERCGGAVVGRFASVRGTR</sequence>
<dbReference type="Pfam" id="PF01527">
    <property type="entry name" value="HTH_Tnp_1"/>
    <property type="match status" value="1"/>
</dbReference>
<dbReference type="Proteomes" id="UP000248887">
    <property type="component" value="Unassembled WGS sequence"/>
</dbReference>